<evidence type="ECO:0000313" key="1">
    <source>
        <dbReference type="EMBL" id="RKF31926.1"/>
    </source>
</evidence>
<evidence type="ECO:0000313" key="2">
    <source>
        <dbReference type="Proteomes" id="UP000286402"/>
    </source>
</evidence>
<dbReference type="SUPFAM" id="SSF52540">
    <property type="entry name" value="P-loop containing nucleoside triphosphate hydrolases"/>
    <property type="match status" value="1"/>
</dbReference>
<dbReference type="InterPro" id="IPR027417">
    <property type="entry name" value="P-loop_NTPase"/>
</dbReference>
<sequence length="1304" mass="152246">MEINRDNLRDRLYNFSISGNGLIVGKPGVGKSTLITTLKRILVENGILSFVIRVDNMFDFSDQAINLELKLSTNWIDTFKNIKLQNGQKAVLFFDGFDAARDEQKRQGFLSQIKKAISVLSEKWNIIVSSRSYDAEKSQDLLNLFPIYGSDKSSKLIRKIEVNEFYEEDLSQLQSSQTSLWQFYSSSNQELKQILKIPFFLNLLKNILDNDKSDLDEIKTFKSETQLLNEYWRLKIIDTTDHITKENFISGLSKLMVEKRTLSISKDESKKYLEKVQDFDYLRGENIILESGAFSNTISFSHNIIFDYAISRYCIPYNWELMNEFMLKEKSKIFFFRPSFIYFFTTLWHYERADFWKFYQTLSKDKNQVIQLFLRLIISTVIASEYDNNEDLSPITNETDVPERVTYLLQSIRFIRNKTKPVDLDLLLYLSDKLNITFLFEFGFLLNRAVDDSPNSLHEEGIASRNFLNFIIDGRKNTKFRDFFDRIGASQAISLIAKTYSSDVLESRATLQRILEMLREPDFEINYFSSLTEELKGILPIDHHFVSEVYRSVFGHDEKSTAQTTMGNTVIFNMMGNRRQDFGLCQFRLQRIFPEFLKLSPEIAVPLGIDIVNDYVVQRREYSSDNNPKYFTIDESNFTILSDYSYMWSERRVQNETTLELAYDIFDYFGYTIINSDIEQVFKILDINLQKFKVGFLWKMFFELISQYPEKFYKKYLALAINPIILKTNEVTYEVRKFLIAAMPFFDERSKLMVEKSFLETFNSPKDEPHLIAYLSIFPKEQMQIERSKDLMVDKQIQPNEPLVKYSSSVTEFTTKDWLSENGVNIEGPEKTMLLSSIDKIESFNRQFINSGSELFETTQILHEIKAVFKIVNSEELEESLFFTSTNCISQAASILSRNFKNQNEEDNKLIGAIIIFCFKAKTKYDDGNEGKSPASGYSPTPRTNAAMGLIPIYCQLDVPSTLELIREAATDPSAPVRFNLLLNVSMLYKHDYKFYRDIIIERLHNENDSFIYGYLISDFIIKNDSINEDVNLVIKNTMPKIKAGNSNRQLLDSFSHFLIYYSVRKDVKMASDVLINAYNYPELCNTLIFYFFKDTVSFTIGVDQDGYRKLYQLTHHYVRSVGEQLIERTQQKIDFESKDIQEGINLIDQVVMRIYFNLEPRNRNNNRQNQITTERLSFIFLNAKPILEEIIEISGKLTSGGFMLGRTAHYFIQLLNIFLPNDPQWVLSIAANVTRYSYKAGYTLDSSSIREIVKFTEILLADHRELLATEKAFSELLDILDLYMTSGWVDAMRLLWRMDEVFK</sequence>
<protein>
    <submittedName>
        <fullName evidence="1">Uncharacterized protein</fullName>
    </submittedName>
</protein>
<accession>A0A420FGE0</accession>
<dbReference type="Gene3D" id="3.40.50.300">
    <property type="entry name" value="P-loop containing nucleotide triphosphate hydrolases"/>
    <property type="match status" value="1"/>
</dbReference>
<reference evidence="1 2" key="1">
    <citation type="submission" date="2016-07" db="EMBL/GenBank/DDBJ databases">
        <title>Genome analysis of Sphingobacterium siyangense T12B17.</title>
        <authorList>
            <person name="Xu D."/>
            <person name="Su Y."/>
            <person name="Zheng S."/>
        </authorList>
    </citation>
    <scope>NUCLEOTIDE SEQUENCE [LARGE SCALE GENOMIC DNA]</scope>
    <source>
        <strain evidence="1 2">T12B17</strain>
    </source>
</reference>
<gene>
    <name evidence="1" type="ORF">BCY89_17405</name>
</gene>
<name>A0A420FGE0_9SPHI</name>
<dbReference type="EMBL" id="MCAQ01000028">
    <property type="protein sequence ID" value="RKF31926.1"/>
    <property type="molecule type" value="Genomic_DNA"/>
</dbReference>
<dbReference type="Proteomes" id="UP000286402">
    <property type="component" value="Unassembled WGS sequence"/>
</dbReference>
<comment type="caution">
    <text evidence="1">The sequence shown here is derived from an EMBL/GenBank/DDBJ whole genome shotgun (WGS) entry which is preliminary data.</text>
</comment>
<keyword evidence="2" id="KW-1185">Reference proteome</keyword>
<proteinExistence type="predicted"/>
<dbReference type="RefSeq" id="WP_120336150.1">
    <property type="nucleotide sequence ID" value="NZ_MCAQ01000028.1"/>
</dbReference>
<organism evidence="1 2">
    <name type="scientific">Sphingobacterium siyangense</name>
    <dbReference type="NCBI Taxonomy" id="459529"/>
    <lineage>
        <taxon>Bacteria</taxon>
        <taxon>Pseudomonadati</taxon>
        <taxon>Bacteroidota</taxon>
        <taxon>Sphingobacteriia</taxon>
        <taxon>Sphingobacteriales</taxon>
        <taxon>Sphingobacteriaceae</taxon>
        <taxon>Sphingobacterium</taxon>
    </lineage>
</organism>